<proteinExistence type="predicted"/>
<evidence type="ECO:0000313" key="2">
    <source>
        <dbReference type="Proteomes" id="UP001159641"/>
    </source>
</evidence>
<reference evidence="1 2" key="1">
    <citation type="submission" date="2022-11" db="EMBL/GenBank/DDBJ databases">
        <title>Whole genome sequence of Eschrichtius robustus ER-17-0199.</title>
        <authorList>
            <person name="Bruniche-Olsen A."/>
            <person name="Black A.N."/>
            <person name="Fields C.J."/>
            <person name="Walden K."/>
            <person name="Dewoody J.A."/>
        </authorList>
    </citation>
    <scope>NUCLEOTIDE SEQUENCE [LARGE SCALE GENOMIC DNA]</scope>
    <source>
        <strain evidence="1">ER-17-0199</strain>
        <tissue evidence="1">Blubber</tissue>
    </source>
</reference>
<sequence length="141" mass="15598">MISSEELERQAANCSSRNNAQCTTYDCPLRPAATSAQHFPPLPPPAPAEQVLCTHLTLPGVKYLCIPAADSPSQNLSDTRPFQSDTLLRFIREEAVVVENWGVHGLVRIENLHGSQALSPASPTWQQYRPYNLTPLKAVQY</sequence>
<comment type="caution">
    <text evidence="1">The sequence shown here is derived from an EMBL/GenBank/DDBJ whole genome shotgun (WGS) entry which is preliminary data.</text>
</comment>
<organism evidence="1 2">
    <name type="scientific">Eschrichtius robustus</name>
    <name type="common">California gray whale</name>
    <name type="synonym">Eschrichtius gibbosus</name>
    <dbReference type="NCBI Taxonomy" id="9764"/>
    <lineage>
        <taxon>Eukaryota</taxon>
        <taxon>Metazoa</taxon>
        <taxon>Chordata</taxon>
        <taxon>Craniata</taxon>
        <taxon>Vertebrata</taxon>
        <taxon>Euteleostomi</taxon>
        <taxon>Mammalia</taxon>
        <taxon>Eutheria</taxon>
        <taxon>Laurasiatheria</taxon>
        <taxon>Artiodactyla</taxon>
        <taxon>Whippomorpha</taxon>
        <taxon>Cetacea</taxon>
        <taxon>Mysticeti</taxon>
        <taxon>Eschrichtiidae</taxon>
        <taxon>Eschrichtius</taxon>
    </lineage>
</organism>
<name>A0AB34HI23_ESCRO</name>
<dbReference type="AlphaFoldDB" id="A0AB34HI23"/>
<dbReference type="Proteomes" id="UP001159641">
    <property type="component" value="Unassembled WGS sequence"/>
</dbReference>
<evidence type="ECO:0000313" key="1">
    <source>
        <dbReference type="EMBL" id="KAJ8790641.1"/>
    </source>
</evidence>
<protein>
    <submittedName>
        <fullName evidence="1">Uncharacterized protein</fullName>
    </submittedName>
</protein>
<gene>
    <name evidence="1" type="ORF">J1605_004614</name>
</gene>
<accession>A0AB34HI23</accession>
<dbReference type="EMBL" id="JAIQCJ010001354">
    <property type="protein sequence ID" value="KAJ8790641.1"/>
    <property type="molecule type" value="Genomic_DNA"/>
</dbReference>
<keyword evidence="2" id="KW-1185">Reference proteome</keyword>